<feature type="transmembrane region" description="Helical" evidence="2">
    <location>
        <begin position="356"/>
        <end position="376"/>
    </location>
</feature>
<feature type="transmembrane region" description="Helical" evidence="2">
    <location>
        <begin position="156"/>
        <end position="175"/>
    </location>
</feature>
<dbReference type="InterPro" id="IPR052524">
    <property type="entry name" value="MFS_Cyanate_Porter"/>
</dbReference>
<keyword evidence="2" id="KW-0812">Transmembrane</keyword>
<feature type="transmembrane region" description="Helical" evidence="2">
    <location>
        <begin position="219"/>
        <end position="238"/>
    </location>
</feature>
<feature type="transmembrane region" description="Helical" evidence="2">
    <location>
        <begin position="128"/>
        <end position="150"/>
    </location>
</feature>
<feature type="transmembrane region" description="Helical" evidence="2">
    <location>
        <begin position="418"/>
        <end position="440"/>
    </location>
</feature>
<dbReference type="PANTHER" id="PTHR23523:SF2">
    <property type="entry name" value="2-NITROIMIDAZOLE TRANSPORTER"/>
    <property type="match status" value="1"/>
</dbReference>
<keyword evidence="2" id="KW-0472">Membrane</keyword>
<comment type="caution">
    <text evidence="3">The sequence shown here is derived from an EMBL/GenBank/DDBJ whole genome shotgun (WGS) entry which is preliminary data.</text>
</comment>
<protein>
    <submittedName>
        <fullName evidence="3">CP family cyanate transporter-like MFS transporter</fullName>
    </submittedName>
</protein>
<name>A0ABU1UMW2_9ACTN</name>
<gene>
    <name evidence="3" type="ORF">J2X11_001356</name>
</gene>
<feature type="region of interest" description="Disordered" evidence="1">
    <location>
        <begin position="1"/>
        <end position="61"/>
    </location>
</feature>
<feature type="transmembrane region" description="Helical" evidence="2">
    <location>
        <begin position="187"/>
        <end position="213"/>
    </location>
</feature>
<dbReference type="InterPro" id="IPR011701">
    <property type="entry name" value="MFS"/>
</dbReference>
<feature type="transmembrane region" description="Helical" evidence="2">
    <location>
        <begin position="101"/>
        <end position="121"/>
    </location>
</feature>
<feature type="transmembrane region" description="Helical" evidence="2">
    <location>
        <begin position="265"/>
        <end position="282"/>
    </location>
</feature>
<sequence length="454" mass="47521">MPTPRRMIPRGAGKASGASGPDPARQRREADRGCPSTDENAAGRDSGCRESGNVPRDHSSSSGRWLVGVAIVLLAVNLRPAVGSVGVVLEALRGDLGMSVTVAGLLTTLPVLCFAAAGIAAHSVIAKLGLHVTTVLVLLLAIVGVVTRSLVDSPEFFLFFSVVALSGCAIGNILLPPLAKRHFPDHIAGISAAYGAALMGGGAISSFVTVPLASALGDWRWGTAAWAVPALIALLLWLPHLRESVHVDPLADAHYKLRDLARSPLAWAMALLFGVQSAQAYAQFGWMPAILVDAGLSDSYAGAMLGLLGAVGVPLTLSLPFLMKRVGDRAWLPWAFSTVTVLGWLGLMLWPDAAPWLWAILLGLGGGAFTWTLTMIGRRARTPGGTAALSSFVQGSGYAISAIGPFGTGLLHDLTNDWYASISLMIVLSAFIAVFGTIVARPTYVEDTLRRSHG</sequence>
<dbReference type="RefSeq" id="WP_309968498.1">
    <property type="nucleotide sequence ID" value="NZ_JAVDWH010000001.1"/>
</dbReference>
<proteinExistence type="predicted"/>
<feature type="transmembrane region" description="Helical" evidence="2">
    <location>
        <begin position="302"/>
        <end position="323"/>
    </location>
</feature>
<evidence type="ECO:0000313" key="3">
    <source>
        <dbReference type="EMBL" id="MDR7086517.1"/>
    </source>
</evidence>
<keyword evidence="2" id="KW-1133">Transmembrane helix</keyword>
<feature type="transmembrane region" description="Helical" evidence="2">
    <location>
        <begin position="65"/>
        <end position="89"/>
    </location>
</feature>
<dbReference type="InterPro" id="IPR036259">
    <property type="entry name" value="MFS_trans_sf"/>
</dbReference>
<dbReference type="SUPFAM" id="SSF103473">
    <property type="entry name" value="MFS general substrate transporter"/>
    <property type="match status" value="1"/>
</dbReference>
<evidence type="ECO:0000313" key="4">
    <source>
        <dbReference type="Proteomes" id="UP001257739"/>
    </source>
</evidence>
<dbReference type="PANTHER" id="PTHR23523">
    <property type="match status" value="1"/>
</dbReference>
<dbReference type="Pfam" id="PF07690">
    <property type="entry name" value="MFS_1"/>
    <property type="match status" value="1"/>
</dbReference>
<organism evidence="3 4">
    <name type="scientific">Aeromicrobium panaciterrae</name>
    <dbReference type="NCBI Taxonomy" id="363861"/>
    <lineage>
        <taxon>Bacteria</taxon>
        <taxon>Bacillati</taxon>
        <taxon>Actinomycetota</taxon>
        <taxon>Actinomycetes</taxon>
        <taxon>Propionibacteriales</taxon>
        <taxon>Nocardioidaceae</taxon>
        <taxon>Aeromicrobium</taxon>
    </lineage>
</organism>
<evidence type="ECO:0000256" key="2">
    <source>
        <dbReference type="SAM" id="Phobius"/>
    </source>
</evidence>
<feature type="transmembrane region" description="Helical" evidence="2">
    <location>
        <begin position="388"/>
        <end position="406"/>
    </location>
</feature>
<dbReference type="Proteomes" id="UP001257739">
    <property type="component" value="Unassembled WGS sequence"/>
</dbReference>
<feature type="transmembrane region" description="Helical" evidence="2">
    <location>
        <begin position="330"/>
        <end position="350"/>
    </location>
</feature>
<dbReference type="CDD" id="cd17339">
    <property type="entry name" value="MFS_NIMT_CynX_like"/>
    <property type="match status" value="1"/>
</dbReference>
<evidence type="ECO:0000256" key="1">
    <source>
        <dbReference type="SAM" id="MobiDB-lite"/>
    </source>
</evidence>
<keyword evidence="4" id="KW-1185">Reference proteome</keyword>
<dbReference type="Gene3D" id="1.20.1250.20">
    <property type="entry name" value="MFS general substrate transporter like domains"/>
    <property type="match status" value="2"/>
</dbReference>
<accession>A0ABU1UMW2</accession>
<reference evidence="3 4" key="1">
    <citation type="submission" date="2023-07" db="EMBL/GenBank/DDBJ databases">
        <title>Sorghum-associated microbial communities from plants grown in Nebraska, USA.</title>
        <authorList>
            <person name="Schachtman D."/>
        </authorList>
    </citation>
    <scope>NUCLEOTIDE SEQUENCE [LARGE SCALE GENOMIC DNA]</scope>
    <source>
        <strain evidence="3 4">BE248</strain>
    </source>
</reference>
<dbReference type="EMBL" id="JAVDWH010000001">
    <property type="protein sequence ID" value="MDR7086517.1"/>
    <property type="molecule type" value="Genomic_DNA"/>
</dbReference>